<dbReference type="GO" id="GO:0005375">
    <property type="term" value="F:copper ion transmembrane transporter activity"/>
    <property type="evidence" value="ECO:0007669"/>
    <property type="project" value="UniProtKB-UniRule"/>
</dbReference>
<keyword evidence="6" id="KW-0406">Ion transport</keyword>
<dbReference type="AlphaFoldDB" id="A0AAN8W1C1"/>
<keyword evidence="3 6" id="KW-0187">Copper transport</keyword>
<proteinExistence type="inferred from homology"/>
<evidence type="ECO:0000313" key="7">
    <source>
        <dbReference type="EMBL" id="KAK6943570.1"/>
    </source>
</evidence>
<keyword evidence="5 6" id="KW-0472">Membrane</keyword>
<organism evidence="7 8">
    <name type="scientific">Dillenia turbinata</name>
    <dbReference type="NCBI Taxonomy" id="194707"/>
    <lineage>
        <taxon>Eukaryota</taxon>
        <taxon>Viridiplantae</taxon>
        <taxon>Streptophyta</taxon>
        <taxon>Embryophyta</taxon>
        <taxon>Tracheophyta</taxon>
        <taxon>Spermatophyta</taxon>
        <taxon>Magnoliopsida</taxon>
        <taxon>eudicotyledons</taxon>
        <taxon>Gunneridae</taxon>
        <taxon>Pentapetalae</taxon>
        <taxon>Dilleniales</taxon>
        <taxon>Dilleniaceae</taxon>
        <taxon>Dillenia</taxon>
    </lineage>
</organism>
<comment type="subcellular location">
    <subcellularLocation>
        <location evidence="6">Membrane</location>
        <topology evidence="6">Multi-pass membrane protein</topology>
    </subcellularLocation>
</comment>
<evidence type="ECO:0000256" key="2">
    <source>
        <dbReference type="ARBA" id="ARBA00022692"/>
    </source>
</evidence>
<feature type="transmembrane region" description="Helical" evidence="6">
    <location>
        <begin position="58"/>
        <end position="79"/>
    </location>
</feature>
<comment type="caution">
    <text evidence="7">The sequence shown here is derived from an EMBL/GenBank/DDBJ whole genome shotgun (WGS) entry which is preliminary data.</text>
</comment>
<name>A0AAN8W1C1_9MAGN</name>
<keyword evidence="2 6" id="KW-0812">Transmembrane</keyword>
<evidence type="ECO:0000256" key="4">
    <source>
        <dbReference type="ARBA" id="ARBA00022989"/>
    </source>
</evidence>
<dbReference type="Proteomes" id="UP001370490">
    <property type="component" value="Unassembled WGS sequence"/>
</dbReference>
<gene>
    <name evidence="7" type="ORF">RJ641_024672</name>
</gene>
<evidence type="ECO:0000256" key="6">
    <source>
        <dbReference type="RuleBase" id="RU367022"/>
    </source>
</evidence>
<protein>
    <recommendedName>
        <fullName evidence="6">Copper transport protein</fullName>
    </recommendedName>
</protein>
<sequence length="156" mass="17267">MEDYGYVIRHQIGGKLPPSPPFIGAGIRPHRKMMMHMTFFWGIDTEVLFSGWPGHGSIGMYALALIFVFVLAFLVEWLSYTRFVRSHQNDVVAGVLQTLLYVVRCGIGYMVMLAVMSFNGGVFLAAVGGHAIGFLIFGSRVFGKSSQPSDLPQMKC</sequence>
<evidence type="ECO:0000256" key="3">
    <source>
        <dbReference type="ARBA" id="ARBA00022796"/>
    </source>
</evidence>
<dbReference type="EMBL" id="JBAMMX010000003">
    <property type="protein sequence ID" value="KAK6943570.1"/>
    <property type="molecule type" value="Genomic_DNA"/>
</dbReference>
<keyword evidence="6" id="KW-0186">Copper</keyword>
<dbReference type="PANTHER" id="PTHR12483:SF24">
    <property type="entry name" value="COPPER TRANSPORTER 2-RELATED"/>
    <property type="match status" value="1"/>
</dbReference>
<dbReference type="Pfam" id="PF04145">
    <property type="entry name" value="Ctr"/>
    <property type="match status" value="2"/>
</dbReference>
<keyword evidence="6" id="KW-0813">Transport</keyword>
<evidence type="ECO:0000256" key="1">
    <source>
        <dbReference type="ARBA" id="ARBA00006921"/>
    </source>
</evidence>
<evidence type="ECO:0000313" key="8">
    <source>
        <dbReference type="Proteomes" id="UP001370490"/>
    </source>
</evidence>
<dbReference type="PANTHER" id="PTHR12483">
    <property type="entry name" value="SOLUTE CARRIER FAMILY 31 COPPER TRANSPORTERS"/>
    <property type="match status" value="1"/>
</dbReference>
<dbReference type="GO" id="GO:0005886">
    <property type="term" value="C:plasma membrane"/>
    <property type="evidence" value="ECO:0007669"/>
    <property type="project" value="TreeGrafter"/>
</dbReference>
<feature type="transmembrane region" description="Helical" evidence="6">
    <location>
        <begin position="91"/>
        <end position="112"/>
    </location>
</feature>
<dbReference type="InterPro" id="IPR007274">
    <property type="entry name" value="Cop_transporter"/>
</dbReference>
<keyword evidence="8" id="KW-1185">Reference proteome</keyword>
<keyword evidence="4 6" id="KW-1133">Transmembrane helix</keyword>
<reference evidence="7 8" key="1">
    <citation type="submission" date="2023-12" db="EMBL/GenBank/DDBJ databases">
        <title>A high-quality genome assembly for Dillenia turbinata (Dilleniales).</title>
        <authorList>
            <person name="Chanderbali A."/>
        </authorList>
    </citation>
    <scope>NUCLEOTIDE SEQUENCE [LARGE SCALE GENOMIC DNA]</scope>
    <source>
        <strain evidence="7">LSX21</strain>
        <tissue evidence="7">Leaf</tissue>
    </source>
</reference>
<evidence type="ECO:0000256" key="5">
    <source>
        <dbReference type="ARBA" id="ARBA00023136"/>
    </source>
</evidence>
<comment type="similarity">
    <text evidence="1 6">Belongs to the copper transporter (Ctr) (TC 1.A.56) family. SLC31A subfamily.</text>
</comment>
<feature type="transmembrane region" description="Helical" evidence="6">
    <location>
        <begin position="118"/>
        <end position="137"/>
    </location>
</feature>
<accession>A0AAN8W1C1</accession>